<sequence>MANSVNGATTCTRNADGSGWAHIRDNHVINPSGNQFLISGSEYADESRIQNLILEGAKNG</sequence>
<gene>
    <name evidence="1" type="ORF">ANME2D_01281</name>
</gene>
<organism evidence="1 2">
    <name type="scientific">Candidatus Methanoperedens nitratireducens</name>
    <dbReference type="NCBI Taxonomy" id="1392998"/>
    <lineage>
        <taxon>Archaea</taxon>
        <taxon>Methanobacteriati</taxon>
        <taxon>Methanobacteriota</taxon>
        <taxon>Stenosarchaea group</taxon>
        <taxon>Methanomicrobia</taxon>
        <taxon>Methanosarcinales</taxon>
        <taxon>ANME-2 cluster</taxon>
        <taxon>Candidatus Methanoperedentaceae</taxon>
        <taxon>Candidatus Methanoperedens</taxon>
    </lineage>
</organism>
<proteinExistence type="predicted"/>
<protein>
    <submittedName>
        <fullName evidence="1">Uncharacterized protein</fullName>
    </submittedName>
</protein>
<evidence type="ECO:0000313" key="2">
    <source>
        <dbReference type="Proteomes" id="UP000027153"/>
    </source>
</evidence>
<dbReference type="EMBL" id="JMIY01000002">
    <property type="protein sequence ID" value="KCZ72846.1"/>
    <property type="molecule type" value="Genomic_DNA"/>
</dbReference>
<reference evidence="1 2" key="1">
    <citation type="journal article" date="2013" name="Nature">
        <title>Anaerobic oxidation of methane coupled to nitrate reduction in a novel archaeal lineage.</title>
        <authorList>
            <person name="Haroon M.F."/>
            <person name="Hu S."/>
            <person name="Shi Y."/>
            <person name="Imelfort M."/>
            <person name="Keller J."/>
            <person name="Hugenholtz P."/>
            <person name="Yuan Z."/>
            <person name="Tyson G.W."/>
        </authorList>
    </citation>
    <scope>NUCLEOTIDE SEQUENCE [LARGE SCALE GENOMIC DNA]</scope>
    <source>
        <strain evidence="1 2">ANME-2d</strain>
    </source>
</reference>
<keyword evidence="2" id="KW-1185">Reference proteome</keyword>
<name>A0A062V143_9EURY</name>
<comment type="caution">
    <text evidence="1">The sequence shown here is derived from an EMBL/GenBank/DDBJ whole genome shotgun (WGS) entry which is preliminary data.</text>
</comment>
<evidence type="ECO:0000313" key="1">
    <source>
        <dbReference type="EMBL" id="KCZ72846.1"/>
    </source>
</evidence>
<accession>A0A062V143</accession>
<dbReference type="Proteomes" id="UP000027153">
    <property type="component" value="Unassembled WGS sequence"/>
</dbReference>
<dbReference type="AlphaFoldDB" id="A0A062V143"/>